<dbReference type="Pfam" id="PF05699">
    <property type="entry name" value="Dimer_Tnp_hAT"/>
    <property type="match status" value="1"/>
</dbReference>
<dbReference type="GeneTree" id="ENSGT00940000158431"/>
<dbReference type="SUPFAM" id="SSF140996">
    <property type="entry name" value="Hermes dimerisation domain"/>
    <property type="match status" value="1"/>
</dbReference>
<keyword evidence="3 9" id="KW-0863">Zinc-finger</keyword>
<dbReference type="InterPro" id="IPR003656">
    <property type="entry name" value="Znf_BED"/>
</dbReference>
<proteinExistence type="predicted"/>
<dbReference type="FunCoup" id="A0A3B5PRF4">
    <property type="interactions" value="2"/>
</dbReference>
<dbReference type="InterPro" id="IPR052035">
    <property type="entry name" value="ZnF_BED_domain_contain"/>
</dbReference>
<dbReference type="SMART" id="SM00614">
    <property type="entry name" value="ZnF_BED"/>
    <property type="match status" value="1"/>
</dbReference>
<keyword evidence="2" id="KW-0479">Metal-binding</keyword>
<reference evidence="11" key="3">
    <citation type="submission" date="2025-08" db="UniProtKB">
        <authorList>
            <consortium name="Ensembl"/>
        </authorList>
    </citation>
    <scope>IDENTIFICATION</scope>
    <source>
        <strain evidence="11">JP 163 A</strain>
    </source>
</reference>
<reference evidence="11" key="4">
    <citation type="submission" date="2025-09" db="UniProtKB">
        <authorList>
            <consortium name="Ensembl"/>
        </authorList>
    </citation>
    <scope>IDENTIFICATION</scope>
    <source>
        <strain evidence="11">JP 163 A</strain>
    </source>
</reference>
<evidence type="ECO:0000256" key="9">
    <source>
        <dbReference type="PROSITE-ProRule" id="PRU00027"/>
    </source>
</evidence>
<dbReference type="GO" id="GO:0003677">
    <property type="term" value="F:DNA binding"/>
    <property type="evidence" value="ECO:0007669"/>
    <property type="project" value="UniProtKB-KW"/>
</dbReference>
<dbReference type="InterPro" id="IPR012337">
    <property type="entry name" value="RNaseH-like_sf"/>
</dbReference>
<keyword evidence="8" id="KW-0539">Nucleus</keyword>
<dbReference type="PANTHER" id="PTHR46481">
    <property type="entry name" value="ZINC FINGER BED DOMAIN-CONTAINING PROTEIN 4"/>
    <property type="match status" value="1"/>
</dbReference>
<evidence type="ECO:0000256" key="3">
    <source>
        <dbReference type="ARBA" id="ARBA00022771"/>
    </source>
</evidence>
<dbReference type="GO" id="GO:0005634">
    <property type="term" value="C:nucleus"/>
    <property type="evidence" value="ECO:0007669"/>
    <property type="project" value="UniProtKB-SubCell"/>
</dbReference>
<dbReference type="Ensembl" id="ENSXMAT00000024328.1">
    <property type="protein sequence ID" value="ENSXMAP00000022308.1"/>
    <property type="gene ID" value="ENSXMAG00000021043.1"/>
</dbReference>
<keyword evidence="5" id="KW-0805">Transcription regulation</keyword>
<dbReference type="Proteomes" id="UP000002852">
    <property type="component" value="Unassembled WGS sequence"/>
</dbReference>
<organism evidence="11 12">
    <name type="scientific">Xiphophorus maculatus</name>
    <name type="common">Southern platyfish</name>
    <name type="synonym">Platypoecilus maculatus</name>
    <dbReference type="NCBI Taxonomy" id="8083"/>
    <lineage>
        <taxon>Eukaryota</taxon>
        <taxon>Metazoa</taxon>
        <taxon>Chordata</taxon>
        <taxon>Craniata</taxon>
        <taxon>Vertebrata</taxon>
        <taxon>Euteleostomi</taxon>
        <taxon>Actinopterygii</taxon>
        <taxon>Neopterygii</taxon>
        <taxon>Teleostei</taxon>
        <taxon>Neoteleostei</taxon>
        <taxon>Acanthomorphata</taxon>
        <taxon>Ovalentaria</taxon>
        <taxon>Atherinomorphae</taxon>
        <taxon>Cyprinodontiformes</taxon>
        <taxon>Poeciliidae</taxon>
        <taxon>Poeciliinae</taxon>
        <taxon>Xiphophorus</taxon>
    </lineage>
</organism>
<evidence type="ECO:0000259" key="10">
    <source>
        <dbReference type="PROSITE" id="PS50808"/>
    </source>
</evidence>
<evidence type="ECO:0000313" key="12">
    <source>
        <dbReference type="Proteomes" id="UP000002852"/>
    </source>
</evidence>
<evidence type="ECO:0000256" key="7">
    <source>
        <dbReference type="ARBA" id="ARBA00023163"/>
    </source>
</evidence>
<reference evidence="12" key="2">
    <citation type="journal article" date="2013" name="Nat. Genet.">
        <title>The genome of the platyfish, Xiphophorus maculatus, provides insights into evolutionary adaptation and several complex traits.</title>
        <authorList>
            <person name="Schartl M."/>
            <person name="Walter R.B."/>
            <person name="Shen Y."/>
            <person name="Garcia T."/>
            <person name="Catchen J."/>
            <person name="Amores A."/>
            <person name="Braasch I."/>
            <person name="Chalopin D."/>
            <person name="Volff J.N."/>
            <person name="Lesch K.P."/>
            <person name="Bisazza A."/>
            <person name="Minx P."/>
            <person name="Hillier L."/>
            <person name="Wilson R.K."/>
            <person name="Fuerstenberg S."/>
            <person name="Boore J."/>
            <person name="Searle S."/>
            <person name="Postlethwait J.H."/>
            <person name="Warren W.C."/>
        </authorList>
    </citation>
    <scope>NUCLEOTIDE SEQUENCE [LARGE SCALE GENOMIC DNA]</scope>
    <source>
        <strain evidence="12">JP 163 A</strain>
    </source>
</reference>
<dbReference type="Pfam" id="PF10683">
    <property type="entry name" value="DBD_Tnp_Hermes"/>
    <property type="match status" value="1"/>
</dbReference>
<dbReference type="GO" id="GO:0046983">
    <property type="term" value="F:protein dimerization activity"/>
    <property type="evidence" value="ECO:0007669"/>
    <property type="project" value="InterPro"/>
</dbReference>
<evidence type="ECO:0000256" key="8">
    <source>
        <dbReference type="ARBA" id="ARBA00023242"/>
    </source>
</evidence>
<dbReference type="Gene3D" id="1.10.10.1070">
    <property type="entry name" value="Zinc finger, BED domain-containing"/>
    <property type="match status" value="1"/>
</dbReference>
<evidence type="ECO:0000256" key="1">
    <source>
        <dbReference type="ARBA" id="ARBA00004123"/>
    </source>
</evidence>
<dbReference type="InParanoid" id="A0A3B5PRF4"/>
<evidence type="ECO:0000313" key="11">
    <source>
        <dbReference type="Ensembl" id="ENSXMAP00000022308.1"/>
    </source>
</evidence>
<dbReference type="InterPro" id="IPR036236">
    <property type="entry name" value="Znf_C2H2_sf"/>
</dbReference>
<accession>A0A3B5PRF4</accession>
<feature type="domain" description="BED-type" evidence="10">
    <location>
        <begin position="18"/>
        <end position="70"/>
    </location>
</feature>
<protein>
    <recommendedName>
        <fullName evidence="10">BED-type domain-containing protein</fullName>
    </recommendedName>
</protein>
<dbReference type="GO" id="GO:0008270">
    <property type="term" value="F:zinc ion binding"/>
    <property type="evidence" value="ECO:0007669"/>
    <property type="project" value="UniProtKB-KW"/>
</dbReference>
<comment type="subcellular location">
    <subcellularLocation>
        <location evidence="1">Nucleus</location>
    </subcellularLocation>
</comment>
<dbReference type="OMA" id="SIIHEWG"/>
<dbReference type="PANTHER" id="PTHR46481:SF9">
    <property type="entry name" value="ZINC FINGER BED DOMAIN-CONTAINING PROTEIN 1-LIKE"/>
    <property type="match status" value="1"/>
</dbReference>
<dbReference type="InterPro" id="IPR018473">
    <property type="entry name" value="Hermes_transposase_DNA-db"/>
</dbReference>
<name>A0A3B5PRF4_XIPMA</name>
<keyword evidence="4" id="KW-0862">Zinc</keyword>
<dbReference type="Gene3D" id="3.30.420.10">
    <property type="entry name" value="Ribonuclease H-like superfamily/Ribonuclease H"/>
    <property type="match status" value="1"/>
</dbReference>
<keyword evidence="6" id="KW-0238">DNA-binding</keyword>
<dbReference type="InterPro" id="IPR036397">
    <property type="entry name" value="RNaseH_sf"/>
</dbReference>
<dbReference type="SUPFAM" id="SSF53098">
    <property type="entry name" value="Ribonuclease H-like"/>
    <property type="match status" value="1"/>
</dbReference>
<sequence length="642" mass="72460">MASSKQIKDKPASCQTGRNSSTVWKYFTKDDSSGLTTVTCKICKAVLKYNKSTTAMHSHLKRHPLMLAPEQPARSSQLSVTSFMKRPAVTGHRRQQITDLLVNFIVKDMRPLAAVHGEGFRDLLQFFEPSYDVPSYNTLWSAIKHQYDNLRERITKEMKDQSVSLTTDLWTSSTMEPYITTTAHYITESWELKARVLCTSPMPEKHTAANIADRLSSIIHEWGINVFCTVHDNASNMNLLAIKAGLILPDVVKAVDAARRVVSHFRHSSLAACALKKRQEQLGIKFNKLQTDCPVRWNSTVVMLQRLFEQRIAVQSVLGDENVTKPNVQKSLAMRASQWEVIEQLIPVLQPLAKATEVMCGELHVGLSFIYPVIFNMISTTLRVEASDLGVLRSFKNTVRKQLETRFQLHSDNLTESIPLIACMLDPRFKHLHYISQSQREAAQSHLSSLLRDLGESEPVTGKKVRCEEDFLQLFGPHYQSHRGSAAHSTTAAEEILDFFLLPQIPTMANPLQWWASNQGRFPRLANLSRKYLAVPATSTPSERIFSLAGNTITRKRASLHSAHVDALVFLHVNQEKTPTTLSEENIDSEKHFPPPASRRDLATILQEEWLKIPLTTVQDLYMSFPRRIDAVLAAKGGPTPY</sequence>
<dbReference type="Pfam" id="PF02892">
    <property type="entry name" value="zf-BED"/>
    <property type="match status" value="1"/>
</dbReference>
<reference evidence="12" key="1">
    <citation type="submission" date="2012-01" db="EMBL/GenBank/DDBJ databases">
        <authorList>
            <person name="Walter R."/>
            <person name="Schartl M."/>
            <person name="Warren W."/>
        </authorList>
    </citation>
    <scope>NUCLEOTIDE SEQUENCE [LARGE SCALE GENOMIC DNA]</scope>
    <source>
        <strain evidence="12">JP 163 A</strain>
    </source>
</reference>
<keyword evidence="12" id="KW-1185">Reference proteome</keyword>
<dbReference type="SUPFAM" id="SSF57667">
    <property type="entry name" value="beta-beta-alpha zinc fingers"/>
    <property type="match status" value="1"/>
</dbReference>
<evidence type="ECO:0000256" key="5">
    <source>
        <dbReference type="ARBA" id="ARBA00023015"/>
    </source>
</evidence>
<keyword evidence="7" id="KW-0804">Transcription</keyword>
<dbReference type="AlphaFoldDB" id="A0A3B5PRF4"/>
<dbReference type="PROSITE" id="PS50808">
    <property type="entry name" value="ZF_BED"/>
    <property type="match status" value="1"/>
</dbReference>
<evidence type="ECO:0000256" key="6">
    <source>
        <dbReference type="ARBA" id="ARBA00023125"/>
    </source>
</evidence>
<evidence type="ECO:0000256" key="4">
    <source>
        <dbReference type="ARBA" id="ARBA00022833"/>
    </source>
</evidence>
<dbReference type="InterPro" id="IPR008906">
    <property type="entry name" value="HATC_C_dom"/>
</dbReference>
<evidence type="ECO:0000256" key="2">
    <source>
        <dbReference type="ARBA" id="ARBA00022723"/>
    </source>
</evidence>